<dbReference type="InterPro" id="IPR017871">
    <property type="entry name" value="ABC_transporter-like_CS"/>
</dbReference>
<dbReference type="PANTHER" id="PTHR42711">
    <property type="entry name" value="ABC TRANSPORTER ATP-BINDING PROTEIN"/>
    <property type="match status" value="1"/>
</dbReference>
<dbReference type="NCBIfam" id="TIGR03864">
    <property type="entry name" value="PQQ_ABC_ATP"/>
    <property type="match status" value="1"/>
</dbReference>
<evidence type="ECO:0000256" key="5">
    <source>
        <dbReference type="ARBA" id="ARBA00022840"/>
    </source>
</evidence>
<dbReference type="Gene3D" id="3.40.50.300">
    <property type="entry name" value="P-loop containing nucleotide triphosphate hydrolases"/>
    <property type="match status" value="1"/>
</dbReference>
<dbReference type="KEGG" id="ahu:A6A40_28840"/>
<keyword evidence="3" id="KW-0536">Nodulation</keyword>
<dbReference type="InterPro" id="IPR050763">
    <property type="entry name" value="ABC_transporter_ATP-binding"/>
</dbReference>
<dbReference type="AlphaFoldDB" id="A0A2R4VX42"/>
<organism evidence="7 8">
    <name type="scientific">Azospirillum humicireducens</name>
    <dbReference type="NCBI Taxonomy" id="1226968"/>
    <lineage>
        <taxon>Bacteria</taxon>
        <taxon>Pseudomonadati</taxon>
        <taxon>Pseudomonadota</taxon>
        <taxon>Alphaproteobacteria</taxon>
        <taxon>Rhodospirillales</taxon>
        <taxon>Azospirillaceae</taxon>
        <taxon>Azospirillum</taxon>
    </lineage>
</organism>
<feature type="domain" description="ABC transporter" evidence="6">
    <location>
        <begin position="27"/>
        <end position="257"/>
    </location>
</feature>
<evidence type="ECO:0000256" key="3">
    <source>
        <dbReference type="ARBA" id="ARBA00022458"/>
    </source>
</evidence>
<dbReference type="SMART" id="SM00382">
    <property type="entry name" value="AAA"/>
    <property type="match status" value="1"/>
</dbReference>
<dbReference type="Proteomes" id="UP000077405">
    <property type="component" value="Plasmid pYZ6"/>
</dbReference>
<evidence type="ECO:0000313" key="7">
    <source>
        <dbReference type="EMBL" id="AWB08999.1"/>
    </source>
</evidence>
<evidence type="ECO:0000256" key="2">
    <source>
        <dbReference type="ARBA" id="ARBA00022448"/>
    </source>
</evidence>
<dbReference type="InterPro" id="IPR022467">
    <property type="entry name" value="ABC_transprt_ATP-bd_su_PQQ"/>
</dbReference>
<name>A0A2R4VX42_9PROT</name>
<dbReference type="EMBL" id="CP028907">
    <property type="protein sequence ID" value="AWB08999.1"/>
    <property type="molecule type" value="Genomic_DNA"/>
</dbReference>
<dbReference type="PANTHER" id="PTHR42711:SF5">
    <property type="entry name" value="ABC TRANSPORTER ATP-BINDING PROTEIN NATA"/>
    <property type="match status" value="1"/>
</dbReference>
<protein>
    <submittedName>
        <fullName evidence="7">ABC transporter ATP-binding protein</fullName>
    </submittedName>
</protein>
<comment type="similarity">
    <text evidence="1">Belongs to the ABC transporter superfamily.</text>
</comment>
<dbReference type="SUPFAM" id="SSF52540">
    <property type="entry name" value="P-loop containing nucleoside triphosphate hydrolases"/>
    <property type="match status" value="1"/>
</dbReference>
<sequence>MFEAVVLPESPSIPAIQGSAAGAVAALAVEDLSHSFGKRMALDHVSFTVPPAGFTMLLGLNGAGKTTLFSLITRLYSGRSGDIRIFGFDLRQQPTRALARIGVVFQQPTLDLDLTIRQNLRYHGGLHGMRPSDCEARAREELARIGLSDRADDRVRALSGGQRRRVEIARALLHRPSLLLLDEPTVGLDVDSRRHILAHVRALCRDEGLAVLWATHLMDEAADEDSVIVLHQGRLRASGSVLAVCAGTGMAALPAAFAALTAEERRS</sequence>
<keyword evidence="2" id="KW-0813">Transport</keyword>
<reference evidence="7 8" key="1">
    <citation type="submission" date="2018-04" db="EMBL/GenBank/DDBJ databases">
        <title>Complete genome sequence of the nitrogen-fixing bacterium Azospirillum humicireducens type strain SgZ-5.</title>
        <authorList>
            <person name="Yu Z."/>
        </authorList>
    </citation>
    <scope>NUCLEOTIDE SEQUENCE [LARGE SCALE GENOMIC DNA]</scope>
    <source>
        <strain evidence="7 8">SgZ-5</strain>
        <plasmid evidence="7 8">pYZ6</plasmid>
    </source>
</reference>
<evidence type="ECO:0000256" key="1">
    <source>
        <dbReference type="ARBA" id="ARBA00005417"/>
    </source>
</evidence>
<proteinExistence type="inferred from homology"/>
<keyword evidence="4" id="KW-0547">Nucleotide-binding</keyword>
<dbReference type="PROSITE" id="PS50893">
    <property type="entry name" value="ABC_TRANSPORTER_2"/>
    <property type="match status" value="1"/>
</dbReference>
<dbReference type="GO" id="GO:0005524">
    <property type="term" value="F:ATP binding"/>
    <property type="evidence" value="ECO:0007669"/>
    <property type="project" value="UniProtKB-KW"/>
</dbReference>
<dbReference type="InterPro" id="IPR003593">
    <property type="entry name" value="AAA+_ATPase"/>
</dbReference>
<evidence type="ECO:0000259" key="6">
    <source>
        <dbReference type="PROSITE" id="PS50893"/>
    </source>
</evidence>
<dbReference type="PROSITE" id="PS00211">
    <property type="entry name" value="ABC_TRANSPORTER_1"/>
    <property type="match status" value="1"/>
</dbReference>
<evidence type="ECO:0000313" key="8">
    <source>
        <dbReference type="Proteomes" id="UP000077405"/>
    </source>
</evidence>
<evidence type="ECO:0000256" key="4">
    <source>
        <dbReference type="ARBA" id="ARBA00022741"/>
    </source>
</evidence>
<dbReference type="RefSeq" id="WP_108549243.1">
    <property type="nucleotide sequence ID" value="NZ_CP028907.1"/>
</dbReference>
<accession>A0A2R4VX42</accession>
<keyword evidence="7" id="KW-0614">Plasmid</keyword>
<gene>
    <name evidence="7" type="ORF">A6A40_28840</name>
</gene>
<dbReference type="InterPro" id="IPR027417">
    <property type="entry name" value="P-loop_NTPase"/>
</dbReference>
<keyword evidence="5 7" id="KW-0067">ATP-binding</keyword>
<geneLocation type="plasmid" evidence="7 8">
    <name>pYZ6</name>
</geneLocation>
<dbReference type="Pfam" id="PF00005">
    <property type="entry name" value="ABC_tran"/>
    <property type="match status" value="1"/>
</dbReference>
<dbReference type="OrthoDB" id="9778547at2"/>
<dbReference type="GO" id="GO:0016887">
    <property type="term" value="F:ATP hydrolysis activity"/>
    <property type="evidence" value="ECO:0007669"/>
    <property type="project" value="InterPro"/>
</dbReference>
<keyword evidence="8" id="KW-1185">Reference proteome</keyword>
<dbReference type="InterPro" id="IPR003439">
    <property type="entry name" value="ABC_transporter-like_ATP-bd"/>
</dbReference>